<reference evidence="12" key="1">
    <citation type="submission" date="2022-10" db="EMBL/GenBank/DDBJ databases">
        <authorList>
            <person name="Chen Y."/>
            <person name="Dougan E. K."/>
            <person name="Chan C."/>
            <person name="Rhodes N."/>
            <person name="Thang M."/>
        </authorList>
    </citation>
    <scope>NUCLEOTIDE SEQUENCE</scope>
</reference>
<dbReference type="PANTHER" id="PTHR10110:SF86">
    <property type="entry name" value="SODIUM_HYDROGEN EXCHANGER 7"/>
    <property type="match status" value="1"/>
</dbReference>
<dbReference type="Pfam" id="PF00999">
    <property type="entry name" value="Na_H_Exchanger"/>
    <property type="match status" value="1"/>
</dbReference>
<accession>A0A9P1G4V4</accession>
<reference evidence="13" key="2">
    <citation type="submission" date="2024-04" db="EMBL/GenBank/DDBJ databases">
        <authorList>
            <person name="Chen Y."/>
            <person name="Shah S."/>
            <person name="Dougan E. K."/>
            <person name="Thang M."/>
            <person name="Chan C."/>
        </authorList>
    </citation>
    <scope>NUCLEOTIDE SEQUENCE [LARGE SCALE GENOMIC DNA]</scope>
</reference>
<protein>
    <submittedName>
        <fullName evidence="14">Sodium/hydrogen exchanger 8</fullName>
    </submittedName>
</protein>
<dbReference type="EMBL" id="CAMXCT030002333">
    <property type="protein sequence ID" value="CAL4784714.1"/>
    <property type="molecule type" value="Genomic_DNA"/>
</dbReference>
<evidence type="ECO:0000256" key="1">
    <source>
        <dbReference type="ARBA" id="ARBA00004651"/>
    </source>
</evidence>
<dbReference type="EMBL" id="CAMXCT010002333">
    <property type="protein sequence ID" value="CAI3997402.1"/>
    <property type="molecule type" value="Genomic_DNA"/>
</dbReference>
<dbReference type="InterPro" id="IPR018422">
    <property type="entry name" value="Cation/H_exchanger_CPA1"/>
</dbReference>
<comment type="caution">
    <text evidence="12">The sequence shown here is derived from an EMBL/GenBank/DDBJ whole genome shotgun (WGS) entry which is preliminary data.</text>
</comment>
<keyword evidence="8 10" id="KW-0472">Membrane</keyword>
<keyword evidence="15" id="KW-1185">Reference proteome</keyword>
<proteinExistence type="predicted"/>
<keyword evidence="2" id="KW-0813">Transport</keyword>
<evidence type="ECO:0000256" key="5">
    <source>
        <dbReference type="ARBA" id="ARBA00022989"/>
    </source>
</evidence>
<feature type="transmembrane region" description="Helical" evidence="10">
    <location>
        <begin position="30"/>
        <end position="51"/>
    </location>
</feature>
<evidence type="ECO:0000256" key="3">
    <source>
        <dbReference type="ARBA" id="ARBA00022475"/>
    </source>
</evidence>
<evidence type="ECO:0000256" key="8">
    <source>
        <dbReference type="ARBA" id="ARBA00023136"/>
    </source>
</evidence>
<dbReference type="GO" id="GO:0015386">
    <property type="term" value="F:potassium:proton antiporter activity"/>
    <property type="evidence" value="ECO:0007669"/>
    <property type="project" value="TreeGrafter"/>
</dbReference>
<sequence length="337" mass="36594">MSLTPASAGADAKWHQDNGFYLRDSADADASMLLFGSLGLGIGLALVLVLIMRFTRLGRSAHNAILFLAGSPFICYTLAEQVGMSGIITVLFASIMIGGYAPTHLSAEATTLTSFFLKQLASVGDTVVFVCCGVQAVQYHKEGFVMSLWASRTGDWWLVSKHVPAEKQHYISFKHQAMLFHSGLRGGIGLVLSLELGAYVDEDNGPGTKDSLVYATFVMICVYLVVFGGSTAFTLRSLNIPYGDEVAMDACLYGSAAESGIFYRWGMQFRRKVLKPLLVPRGIRGGWGSVWEQVGKSSDRSQQQEINLTEAVPWRSTGPRDRNGIYRPLMGPLLAGG</sequence>
<evidence type="ECO:0000313" key="15">
    <source>
        <dbReference type="Proteomes" id="UP001152797"/>
    </source>
</evidence>
<name>A0A9P1G4V4_9DINO</name>
<comment type="subcellular location">
    <subcellularLocation>
        <location evidence="1">Cell membrane</location>
        <topology evidence="1">Multi-pass membrane protein</topology>
    </subcellularLocation>
</comment>
<dbReference type="GO" id="GO:0015385">
    <property type="term" value="F:sodium:proton antiporter activity"/>
    <property type="evidence" value="ECO:0007669"/>
    <property type="project" value="InterPro"/>
</dbReference>
<dbReference type="AlphaFoldDB" id="A0A9P1G4V4"/>
<feature type="transmembrane region" description="Helical" evidence="10">
    <location>
        <begin position="212"/>
        <end position="235"/>
    </location>
</feature>
<keyword evidence="4 10" id="KW-0812">Transmembrane</keyword>
<evidence type="ECO:0000313" key="12">
    <source>
        <dbReference type="EMBL" id="CAI3997402.1"/>
    </source>
</evidence>
<dbReference type="GO" id="GO:0098719">
    <property type="term" value="P:sodium ion import across plasma membrane"/>
    <property type="evidence" value="ECO:0007669"/>
    <property type="project" value="TreeGrafter"/>
</dbReference>
<gene>
    <name evidence="12" type="ORF">C1SCF055_LOCUS23788</name>
</gene>
<keyword evidence="5 10" id="KW-1133">Transmembrane helix</keyword>
<dbReference type="OrthoDB" id="433258at2759"/>
<evidence type="ECO:0000256" key="4">
    <source>
        <dbReference type="ARBA" id="ARBA00022692"/>
    </source>
</evidence>
<evidence type="ECO:0000256" key="2">
    <source>
        <dbReference type="ARBA" id="ARBA00022448"/>
    </source>
</evidence>
<organism evidence="12">
    <name type="scientific">Cladocopium goreaui</name>
    <dbReference type="NCBI Taxonomy" id="2562237"/>
    <lineage>
        <taxon>Eukaryota</taxon>
        <taxon>Sar</taxon>
        <taxon>Alveolata</taxon>
        <taxon>Dinophyceae</taxon>
        <taxon>Suessiales</taxon>
        <taxon>Symbiodiniaceae</taxon>
        <taxon>Cladocopium</taxon>
    </lineage>
</organism>
<evidence type="ECO:0000256" key="10">
    <source>
        <dbReference type="SAM" id="Phobius"/>
    </source>
</evidence>
<dbReference type="InterPro" id="IPR006153">
    <property type="entry name" value="Cation/H_exchanger_TM"/>
</dbReference>
<keyword evidence="9" id="KW-0739">Sodium transport</keyword>
<dbReference type="GO" id="GO:0005886">
    <property type="term" value="C:plasma membrane"/>
    <property type="evidence" value="ECO:0007669"/>
    <property type="project" value="UniProtKB-SubCell"/>
</dbReference>
<evidence type="ECO:0000256" key="7">
    <source>
        <dbReference type="ARBA" id="ARBA00023065"/>
    </source>
</evidence>
<dbReference type="PANTHER" id="PTHR10110">
    <property type="entry name" value="SODIUM/HYDROGEN EXCHANGER"/>
    <property type="match status" value="1"/>
</dbReference>
<dbReference type="Proteomes" id="UP001152797">
    <property type="component" value="Unassembled WGS sequence"/>
</dbReference>
<evidence type="ECO:0000259" key="11">
    <source>
        <dbReference type="Pfam" id="PF00999"/>
    </source>
</evidence>
<keyword evidence="7" id="KW-0406">Ion transport</keyword>
<keyword evidence="3" id="KW-1003">Cell membrane</keyword>
<evidence type="ECO:0000256" key="9">
    <source>
        <dbReference type="ARBA" id="ARBA00023201"/>
    </source>
</evidence>
<evidence type="ECO:0000313" key="14">
    <source>
        <dbReference type="EMBL" id="CAL4784714.1"/>
    </source>
</evidence>
<dbReference type="GO" id="GO:0051453">
    <property type="term" value="P:regulation of intracellular pH"/>
    <property type="evidence" value="ECO:0007669"/>
    <property type="project" value="TreeGrafter"/>
</dbReference>
<dbReference type="EMBL" id="CAMXCT020002333">
    <property type="protein sequence ID" value="CAL1150777.1"/>
    <property type="molecule type" value="Genomic_DNA"/>
</dbReference>
<feature type="transmembrane region" description="Helical" evidence="10">
    <location>
        <begin position="177"/>
        <end position="200"/>
    </location>
</feature>
<keyword evidence="6" id="KW-0915">Sodium</keyword>
<evidence type="ECO:0000256" key="6">
    <source>
        <dbReference type="ARBA" id="ARBA00023053"/>
    </source>
</evidence>
<feature type="domain" description="Cation/H+ exchanger transmembrane" evidence="11">
    <location>
        <begin position="32"/>
        <end position="236"/>
    </location>
</feature>
<evidence type="ECO:0000313" key="13">
    <source>
        <dbReference type="EMBL" id="CAL1150777.1"/>
    </source>
</evidence>